<reference evidence="1" key="1">
    <citation type="submission" date="2022-11" db="EMBL/GenBank/DDBJ databases">
        <title>Genome Sequence of Boeremia exigua.</title>
        <authorList>
            <person name="Buettner E."/>
        </authorList>
    </citation>
    <scope>NUCLEOTIDE SEQUENCE</scope>
    <source>
        <strain evidence="1">CU02</strain>
    </source>
</reference>
<name>A0ACC2IE82_9PLEO</name>
<organism evidence="1 2">
    <name type="scientific">Boeremia exigua</name>
    <dbReference type="NCBI Taxonomy" id="749465"/>
    <lineage>
        <taxon>Eukaryota</taxon>
        <taxon>Fungi</taxon>
        <taxon>Dikarya</taxon>
        <taxon>Ascomycota</taxon>
        <taxon>Pezizomycotina</taxon>
        <taxon>Dothideomycetes</taxon>
        <taxon>Pleosporomycetidae</taxon>
        <taxon>Pleosporales</taxon>
        <taxon>Pleosporineae</taxon>
        <taxon>Didymellaceae</taxon>
        <taxon>Boeremia</taxon>
    </lineage>
</organism>
<proteinExistence type="predicted"/>
<sequence>MTDATIYLEEGIDAKVVNELRALGHNVQQLSGYGRGMFGRGQIIRRHTDDGLTVWSGGSDLRGDGAAVPL</sequence>
<protein>
    <submittedName>
        <fullName evidence="1">Uncharacterized protein</fullName>
    </submittedName>
</protein>
<evidence type="ECO:0000313" key="1">
    <source>
        <dbReference type="EMBL" id="KAJ8113486.1"/>
    </source>
</evidence>
<keyword evidence="2" id="KW-1185">Reference proteome</keyword>
<evidence type="ECO:0000313" key="2">
    <source>
        <dbReference type="Proteomes" id="UP001153331"/>
    </source>
</evidence>
<accession>A0ACC2IE82</accession>
<dbReference type="EMBL" id="JAPHNI010000250">
    <property type="protein sequence ID" value="KAJ8113486.1"/>
    <property type="molecule type" value="Genomic_DNA"/>
</dbReference>
<gene>
    <name evidence="1" type="ORF">OPT61_g4386</name>
</gene>
<dbReference type="Proteomes" id="UP001153331">
    <property type="component" value="Unassembled WGS sequence"/>
</dbReference>
<comment type="caution">
    <text evidence="1">The sequence shown here is derived from an EMBL/GenBank/DDBJ whole genome shotgun (WGS) entry which is preliminary data.</text>
</comment>